<dbReference type="RefSeq" id="WP_155669013.1">
    <property type="nucleotide sequence ID" value="NZ_WOCA01000008.1"/>
</dbReference>
<dbReference type="PANTHER" id="PTHR33121">
    <property type="entry name" value="CYCLIC DI-GMP PHOSPHODIESTERASE PDEF"/>
    <property type="match status" value="1"/>
</dbReference>
<protein>
    <submittedName>
        <fullName evidence="2">EAL domain-containing protein</fullName>
    </submittedName>
</protein>
<dbReference type="Gene3D" id="3.20.20.450">
    <property type="entry name" value="EAL domain"/>
    <property type="match status" value="1"/>
</dbReference>
<dbReference type="PROSITE" id="PS50883">
    <property type="entry name" value="EAL"/>
    <property type="match status" value="1"/>
</dbReference>
<accession>A0A6N8FHY2</accession>
<gene>
    <name evidence="2" type="ORF">GMD78_11730</name>
</gene>
<dbReference type="Proteomes" id="UP000469125">
    <property type="component" value="Unassembled WGS sequence"/>
</dbReference>
<organism evidence="2 3">
    <name type="scientific">Ornithinibacillus caprae</name>
    <dbReference type="NCBI Taxonomy" id="2678566"/>
    <lineage>
        <taxon>Bacteria</taxon>
        <taxon>Bacillati</taxon>
        <taxon>Bacillota</taxon>
        <taxon>Bacilli</taxon>
        <taxon>Bacillales</taxon>
        <taxon>Bacillaceae</taxon>
        <taxon>Ornithinibacillus</taxon>
    </lineage>
</organism>
<evidence type="ECO:0000313" key="2">
    <source>
        <dbReference type="EMBL" id="MUK89043.1"/>
    </source>
</evidence>
<dbReference type="PANTHER" id="PTHR33121:SF76">
    <property type="entry name" value="SIGNALING PROTEIN"/>
    <property type="match status" value="1"/>
</dbReference>
<dbReference type="InterPro" id="IPR001633">
    <property type="entry name" value="EAL_dom"/>
</dbReference>
<name>A0A6N8FHY2_9BACI</name>
<evidence type="ECO:0000259" key="1">
    <source>
        <dbReference type="PROSITE" id="PS50883"/>
    </source>
</evidence>
<keyword evidence="3" id="KW-1185">Reference proteome</keyword>
<dbReference type="Pfam" id="PF00563">
    <property type="entry name" value="EAL"/>
    <property type="match status" value="1"/>
</dbReference>
<dbReference type="SMART" id="SM00052">
    <property type="entry name" value="EAL"/>
    <property type="match status" value="1"/>
</dbReference>
<reference evidence="2 3" key="1">
    <citation type="submission" date="2019-11" db="EMBL/GenBank/DDBJ databases">
        <authorList>
            <person name="Li X."/>
        </authorList>
    </citation>
    <scope>NUCLEOTIDE SEQUENCE [LARGE SCALE GENOMIC DNA]</scope>
    <source>
        <strain evidence="2 3">L9</strain>
    </source>
</reference>
<feature type="domain" description="EAL" evidence="1">
    <location>
        <begin position="1"/>
        <end position="237"/>
    </location>
</feature>
<dbReference type="InterPro" id="IPR050706">
    <property type="entry name" value="Cyclic-di-GMP_PDE-like"/>
</dbReference>
<dbReference type="GO" id="GO:0071111">
    <property type="term" value="F:cyclic-guanylate-specific phosphodiesterase activity"/>
    <property type="evidence" value="ECO:0007669"/>
    <property type="project" value="InterPro"/>
</dbReference>
<dbReference type="SUPFAM" id="SSF141868">
    <property type="entry name" value="EAL domain-like"/>
    <property type="match status" value="1"/>
</dbReference>
<proteinExistence type="predicted"/>
<dbReference type="InterPro" id="IPR035919">
    <property type="entry name" value="EAL_sf"/>
</dbReference>
<sequence>MDFSENDNLFNDKKFYHAVQPIIRASTKNVFGYEALLRSTDLHNPEEIFEHYKENDLLFHLDMSSIMEACKGLKDIPNRKDSYLFINIFPSTLINPDFLKQLHRLHSINKPSSIVFEINEDGKETNFSEIKHVVGELKHLGYLIALDDVGKGESSFKALLELEPNIVKIDRAYAKNLTETTKKQTMIQLIMQLFGNDVPVILEGIETEDDFLTAKELGVPLMQGYYFGRPNQLQKYI</sequence>
<evidence type="ECO:0000313" key="3">
    <source>
        <dbReference type="Proteomes" id="UP000469125"/>
    </source>
</evidence>
<dbReference type="EMBL" id="WOCA01000008">
    <property type="protein sequence ID" value="MUK89043.1"/>
    <property type="molecule type" value="Genomic_DNA"/>
</dbReference>
<dbReference type="CDD" id="cd01948">
    <property type="entry name" value="EAL"/>
    <property type="match status" value="1"/>
</dbReference>
<comment type="caution">
    <text evidence="2">The sequence shown here is derived from an EMBL/GenBank/DDBJ whole genome shotgun (WGS) entry which is preliminary data.</text>
</comment>
<dbReference type="AlphaFoldDB" id="A0A6N8FHY2"/>